<dbReference type="GeneID" id="95973430"/>
<evidence type="ECO:0008006" key="4">
    <source>
        <dbReference type="Google" id="ProtNLM"/>
    </source>
</evidence>
<organism evidence="2 3">
    <name type="scientific">Halapricum salinum</name>
    <dbReference type="NCBI Taxonomy" id="1457250"/>
    <lineage>
        <taxon>Archaea</taxon>
        <taxon>Methanobacteriati</taxon>
        <taxon>Methanobacteriota</taxon>
        <taxon>Stenosarchaea group</taxon>
        <taxon>Halobacteria</taxon>
        <taxon>Halobacteriales</taxon>
        <taxon>Haloarculaceae</taxon>
        <taxon>Halapricum</taxon>
    </lineage>
</organism>
<reference evidence="2 3" key="1">
    <citation type="journal article" date="2019" name="Nat. Commun.">
        <title>A new type of DNA phosphorothioation-based antiviral system in archaea.</title>
        <authorList>
            <person name="Xiong L."/>
            <person name="Liu S."/>
            <person name="Chen S."/>
            <person name="Xiao Y."/>
            <person name="Zhu B."/>
            <person name="Gao Y."/>
            <person name="Zhang Y."/>
            <person name="Chen B."/>
            <person name="Luo J."/>
            <person name="Deng Z."/>
            <person name="Chen X."/>
            <person name="Wang L."/>
            <person name="Chen S."/>
        </authorList>
    </citation>
    <scope>NUCLEOTIDE SEQUENCE [LARGE SCALE GENOMIC DNA]</scope>
    <source>
        <strain evidence="2 3">CBA1105</strain>
    </source>
</reference>
<evidence type="ECO:0000313" key="2">
    <source>
        <dbReference type="EMBL" id="QCC51227.1"/>
    </source>
</evidence>
<feature type="region of interest" description="Disordered" evidence="1">
    <location>
        <begin position="1"/>
        <end position="28"/>
    </location>
</feature>
<dbReference type="Gene3D" id="2.60.200.60">
    <property type="match status" value="1"/>
</dbReference>
<proteinExistence type="predicted"/>
<accession>A0A4D6HET2</accession>
<sequence length="97" mass="9746">MPPAARLGDNTSHGTPLAGSPGSPNVLIGGQPAWRAMIDMHTCPLSSGPVPHVGGTVLKGSTSVLINNMPAARMGDKVIESGPPNTIVKGCPTVQIG</sequence>
<dbReference type="STRING" id="1457250.GCA_000755225_01265"/>
<dbReference type="CDD" id="cd14741">
    <property type="entry name" value="PAAR_5"/>
    <property type="match status" value="1"/>
</dbReference>
<dbReference type="AlphaFoldDB" id="A0A4D6HET2"/>
<evidence type="ECO:0000313" key="3">
    <source>
        <dbReference type="Proteomes" id="UP000296706"/>
    </source>
</evidence>
<protein>
    <recommendedName>
        <fullName evidence="4">Type VI secretion protein</fullName>
    </recommendedName>
</protein>
<dbReference type="Proteomes" id="UP000296706">
    <property type="component" value="Chromosome"/>
</dbReference>
<dbReference type="EMBL" id="CP031310">
    <property type="protein sequence ID" value="QCC51227.1"/>
    <property type="molecule type" value="Genomic_DNA"/>
</dbReference>
<gene>
    <name evidence="2" type="ORF">DV733_08210</name>
</gene>
<keyword evidence="3" id="KW-1185">Reference proteome</keyword>
<dbReference type="Pfam" id="PF05488">
    <property type="entry name" value="PAAR_motif"/>
    <property type="match status" value="2"/>
</dbReference>
<dbReference type="KEGG" id="hsn:DV733_08210"/>
<dbReference type="RefSeq" id="WP_049995162.1">
    <property type="nucleotide sequence ID" value="NZ_CP031310.1"/>
</dbReference>
<dbReference type="InterPro" id="IPR008727">
    <property type="entry name" value="PAAR_motif"/>
</dbReference>
<evidence type="ECO:0000256" key="1">
    <source>
        <dbReference type="SAM" id="MobiDB-lite"/>
    </source>
</evidence>
<dbReference type="OrthoDB" id="184944at2157"/>
<name>A0A4D6HET2_9EURY</name>